<dbReference type="PROSITE" id="PS50001">
    <property type="entry name" value="SH2"/>
    <property type="match status" value="1"/>
</dbReference>
<dbReference type="Gene3D" id="3.30.505.10">
    <property type="entry name" value="SH2 domain"/>
    <property type="match status" value="1"/>
</dbReference>
<dbReference type="PROSITE" id="PS00109">
    <property type="entry name" value="PROTEIN_KINASE_TYR"/>
    <property type="match status" value="1"/>
</dbReference>
<accession>A0A9P1N176</accession>
<evidence type="ECO:0000256" key="2">
    <source>
        <dbReference type="ARBA" id="ARBA00022741"/>
    </source>
</evidence>
<keyword evidence="3 9" id="KW-0418">Kinase</keyword>
<feature type="region of interest" description="Disordered" evidence="10">
    <location>
        <begin position="478"/>
        <end position="520"/>
    </location>
</feature>
<evidence type="ECO:0000256" key="4">
    <source>
        <dbReference type="ARBA" id="ARBA00022840"/>
    </source>
</evidence>
<protein>
    <recommendedName>
        <fullName evidence="9">Tyrosine-protein kinase</fullName>
        <ecNumber evidence="9">2.7.10.2</ecNumber>
    </recommendedName>
</protein>
<feature type="domain" description="Protein kinase" evidence="12">
    <location>
        <begin position="208"/>
        <end position="476"/>
    </location>
</feature>
<dbReference type="InterPro" id="IPR001245">
    <property type="entry name" value="Ser-Thr/Tyr_kinase_cat_dom"/>
</dbReference>
<name>A0A9P1N176_9PELO</name>
<sequence>MAENALYFDKGKSNNNNTTKTNTTSTMLPNTLDFGRLSSNSGTNRKKKGKSRSRRPSTSSAPCKTVSSEELTGGSAGTAEKIVECDPWIESWSKKLVTREWYHGVMPREDTNSLLKKDGDFLVRRTTEKSKIIFCLTVFHEKEPRHFVLLNVNGFWTLKGLETSERFEDLVELLNYLTSKRKPLLPNNNVILVRAISRSKFYILHDDILLTDKLGSGAFGQVWKGKWKRMNEGEEVQVAVKRLKEGNVKKAMLKEFVREAKLMMNLSHPNLVRFVGIAPTEEPLMILLELAGNGCLKSHLKKENSRNTVTFDDLAKFCIDTARGMTYLASKMVIHRDVAARNLLLGDNMEVKISDFGLAKCGKAEVKCTKLKVPIRWLAPESIDTLVFTTKSDVWSFGVTIWEILAYCSSDPFPGLTNAEAKDIIRTKSPPMDAPIDTPKHIAAIMYDCFAKKPEFRPSFMEILKKLSPDEDIEVFKRNTPLEPISSKSESGRKQKRKKKYGSSGRTREDTREDCKNKGKSRKVEELLQILVEIAEMS</sequence>
<dbReference type="InterPro" id="IPR036860">
    <property type="entry name" value="SH2_dom_sf"/>
</dbReference>
<dbReference type="GO" id="GO:0005524">
    <property type="term" value="F:ATP binding"/>
    <property type="evidence" value="ECO:0007669"/>
    <property type="project" value="UniProtKB-UniRule"/>
</dbReference>
<dbReference type="InterPro" id="IPR000719">
    <property type="entry name" value="Prot_kinase_dom"/>
</dbReference>
<dbReference type="EC" id="2.7.10.2" evidence="9"/>
<dbReference type="PROSITE" id="PS00107">
    <property type="entry name" value="PROTEIN_KINASE_ATP"/>
    <property type="match status" value="1"/>
</dbReference>
<dbReference type="InterPro" id="IPR008266">
    <property type="entry name" value="Tyr_kinase_AS"/>
</dbReference>
<dbReference type="Pfam" id="PF07714">
    <property type="entry name" value="PK_Tyr_Ser-Thr"/>
    <property type="match status" value="1"/>
</dbReference>
<keyword evidence="1 9" id="KW-0808">Transferase</keyword>
<evidence type="ECO:0000256" key="8">
    <source>
        <dbReference type="PROSITE-ProRule" id="PRU10141"/>
    </source>
</evidence>
<feature type="compositionally biased region" description="Polar residues" evidence="10">
    <location>
        <begin position="61"/>
        <end position="70"/>
    </location>
</feature>
<feature type="compositionally biased region" description="Basic residues" evidence="10">
    <location>
        <begin position="44"/>
        <end position="55"/>
    </location>
</feature>
<dbReference type="InterPro" id="IPR000980">
    <property type="entry name" value="SH2"/>
</dbReference>
<feature type="region of interest" description="Disordered" evidence="10">
    <location>
        <begin position="1"/>
        <end position="72"/>
    </location>
</feature>
<reference evidence="13" key="1">
    <citation type="submission" date="2022-11" db="EMBL/GenBank/DDBJ databases">
        <authorList>
            <person name="Kikuchi T."/>
        </authorList>
    </citation>
    <scope>NUCLEOTIDE SEQUENCE</scope>
    <source>
        <strain evidence="13">PS1010</strain>
    </source>
</reference>
<feature type="compositionally biased region" description="Basic and acidic residues" evidence="10">
    <location>
        <begin position="506"/>
        <end position="520"/>
    </location>
</feature>
<dbReference type="PROSITE" id="PS50011">
    <property type="entry name" value="PROTEIN_KINASE_DOM"/>
    <property type="match status" value="1"/>
</dbReference>
<keyword evidence="7" id="KW-0727">SH2 domain</keyword>
<dbReference type="PRINTS" id="PR00109">
    <property type="entry name" value="TYRKINASE"/>
</dbReference>
<evidence type="ECO:0000259" key="12">
    <source>
        <dbReference type="PROSITE" id="PS50011"/>
    </source>
</evidence>
<evidence type="ECO:0000256" key="5">
    <source>
        <dbReference type="ARBA" id="ARBA00023137"/>
    </source>
</evidence>
<dbReference type="SMART" id="SM00219">
    <property type="entry name" value="TyrKc"/>
    <property type="match status" value="1"/>
</dbReference>
<gene>
    <name evidence="13" type="ORF">CAMP_LOCUS9854</name>
</gene>
<dbReference type="OrthoDB" id="546826at2759"/>
<dbReference type="EMBL" id="CANHGI010000004">
    <property type="protein sequence ID" value="CAI5447217.1"/>
    <property type="molecule type" value="Genomic_DNA"/>
</dbReference>
<organism evidence="13 14">
    <name type="scientific">Caenorhabditis angaria</name>
    <dbReference type="NCBI Taxonomy" id="860376"/>
    <lineage>
        <taxon>Eukaryota</taxon>
        <taxon>Metazoa</taxon>
        <taxon>Ecdysozoa</taxon>
        <taxon>Nematoda</taxon>
        <taxon>Chromadorea</taxon>
        <taxon>Rhabditida</taxon>
        <taxon>Rhabditina</taxon>
        <taxon>Rhabditomorpha</taxon>
        <taxon>Rhabditoidea</taxon>
        <taxon>Rhabditidae</taxon>
        <taxon>Peloderinae</taxon>
        <taxon>Caenorhabditis</taxon>
    </lineage>
</organism>
<evidence type="ECO:0000313" key="14">
    <source>
        <dbReference type="Proteomes" id="UP001152747"/>
    </source>
</evidence>
<dbReference type="FunFam" id="1.10.510.10:FF:001408">
    <property type="entry name" value="Tyrosine-protein kinase"/>
    <property type="match status" value="1"/>
</dbReference>
<dbReference type="PANTHER" id="PTHR24418">
    <property type="entry name" value="TYROSINE-PROTEIN KINASE"/>
    <property type="match status" value="1"/>
</dbReference>
<comment type="similarity">
    <text evidence="9">Belongs to the protein kinase superfamily. Tyr protein kinase family.</text>
</comment>
<dbReference type="InterPro" id="IPR050198">
    <property type="entry name" value="Non-receptor_tyrosine_kinases"/>
</dbReference>
<dbReference type="Gene3D" id="3.30.200.20">
    <property type="entry name" value="Phosphorylase Kinase, domain 1"/>
    <property type="match status" value="1"/>
</dbReference>
<evidence type="ECO:0000256" key="10">
    <source>
        <dbReference type="SAM" id="MobiDB-lite"/>
    </source>
</evidence>
<evidence type="ECO:0000256" key="6">
    <source>
        <dbReference type="ARBA" id="ARBA00051245"/>
    </source>
</evidence>
<dbReference type="InterPro" id="IPR035849">
    <property type="entry name" value="Fes/Fps/Fer_SH2"/>
</dbReference>
<dbReference type="Gene3D" id="1.10.510.10">
    <property type="entry name" value="Transferase(Phosphotransferase) domain 1"/>
    <property type="match status" value="1"/>
</dbReference>
<keyword evidence="4 8" id="KW-0067">ATP-binding</keyword>
<keyword evidence="5 9" id="KW-0829">Tyrosine-protein kinase</keyword>
<dbReference type="SMART" id="SM00252">
    <property type="entry name" value="SH2"/>
    <property type="match status" value="1"/>
</dbReference>
<feature type="binding site" evidence="8">
    <location>
        <position position="241"/>
    </location>
    <ligand>
        <name>ATP</name>
        <dbReference type="ChEBI" id="CHEBI:30616"/>
    </ligand>
</feature>
<comment type="caution">
    <text evidence="13">The sequence shown here is derived from an EMBL/GenBank/DDBJ whole genome shotgun (WGS) entry which is preliminary data.</text>
</comment>
<evidence type="ECO:0000256" key="9">
    <source>
        <dbReference type="RuleBase" id="RU362096"/>
    </source>
</evidence>
<feature type="compositionally biased region" description="Low complexity" evidence="10">
    <location>
        <begin position="13"/>
        <end position="26"/>
    </location>
</feature>
<dbReference type="GO" id="GO:0004715">
    <property type="term" value="F:non-membrane spanning protein tyrosine kinase activity"/>
    <property type="evidence" value="ECO:0007669"/>
    <property type="project" value="UniProtKB-EC"/>
</dbReference>
<dbReference type="AlphaFoldDB" id="A0A9P1N176"/>
<proteinExistence type="inferred from homology"/>
<evidence type="ECO:0000256" key="1">
    <source>
        <dbReference type="ARBA" id="ARBA00022679"/>
    </source>
</evidence>
<dbReference type="InterPro" id="IPR020635">
    <property type="entry name" value="Tyr_kinase_cat_dom"/>
</dbReference>
<dbReference type="Proteomes" id="UP001152747">
    <property type="component" value="Unassembled WGS sequence"/>
</dbReference>
<evidence type="ECO:0000256" key="3">
    <source>
        <dbReference type="ARBA" id="ARBA00022777"/>
    </source>
</evidence>
<dbReference type="CDD" id="cd00192">
    <property type="entry name" value="PTKc"/>
    <property type="match status" value="1"/>
</dbReference>
<dbReference type="InterPro" id="IPR017441">
    <property type="entry name" value="Protein_kinase_ATP_BS"/>
</dbReference>
<dbReference type="SUPFAM" id="SSF55550">
    <property type="entry name" value="SH2 domain"/>
    <property type="match status" value="1"/>
</dbReference>
<dbReference type="Pfam" id="PF00017">
    <property type="entry name" value="SH2"/>
    <property type="match status" value="1"/>
</dbReference>
<comment type="catalytic activity">
    <reaction evidence="6 9">
        <text>L-tyrosyl-[protein] + ATP = O-phospho-L-tyrosyl-[protein] + ADP + H(+)</text>
        <dbReference type="Rhea" id="RHEA:10596"/>
        <dbReference type="Rhea" id="RHEA-COMP:10136"/>
        <dbReference type="Rhea" id="RHEA-COMP:20101"/>
        <dbReference type="ChEBI" id="CHEBI:15378"/>
        <dbReference type="ChEBI" id="CHEBI:30616"/>
        <dbReference type="ChEBI" id="CHEBI:46858"/>
        <dbReference type="ChEBI" id="CHEBI:61978"/>
        <dbReference type="ChEBI" id="CHEBI:456216"/>
        <dbReference type="EC" id="2.7.10.2"/>
    </reaction>
</comment>
<evidence type="ECO:0000256" key="7">
    <source>
        <dbReference type="PROSITE-ProRule" id="PRU00191"/>
    </source>
</evidence>
<dbReference type="SUPFAM" id="SSF56112">
    <property type="entry name" value="Protein kinase-like (PK-like)"/>
    <property type="match status" value="1"/>
</dbReference>
<evidence type="ECO:0000313" key="13">
    <source>
        <dbReference type="EMBL" id="CAI5447217.1"/>
    </source>
</evidence>
<keyword evidence="14" id="KW-1185">Reference proteome</keyword>
<dbReference type="CDD" id="cd10361">
    <property type="entry name" value="SH2_Fps_family"/>
    <property type="match status" value="1"/>
</dbReference>
<keyword evidence="2 8" id="KW-0547">Nucleotide-binding</keyword>
<evidence type="ECO:0000259" key="11">
    <source>
        <dbReference type="PROSITE" id="PS50001"/>
    </source>
</evidence>
<feature type="domain" description="SH2" evidence="11">
    <location>
        <begin position="101"/>
        <end position="196"/>
    </location>
</feature>
<dbReference type="InterPro" id="IPR011009">
    <property type="entry name" value="Kinase-like_dom_sf"/>
</dbReference>